<keyword evidence="3" id="KW-1185">Reference proteome</keyword>
<evidence type="ECO:0000313" key="2">
    <source>
        <dbReference type="EMBL" id="MBV6288880.1"/>
    </source>
</evidence>
<feature type="domain" description="DUF4434" evidence="1">
    <location>
        <begin position="40"/>
        <end position="314"/>
    </location>
</feature>
<comment type="caution">
    <text evidence="2">The sequence shown here is derived from an EMBL/GenBank/DDBJ whole genome shotgun (WGS) entry which is preliminary data.</text>
</comment>
<dbReference type="EMBL" id="JAHTBI010000065">
    <property type="protein sequence ID" value="MBV6288880.1"/>
    <property type="molecule type" value="Genomic_DNA"/>
</dbReference>
<dbReference type="Pfam" id="PF14488">
    <property type="entry name" value="DUF4434"/>
    <property type="match status" value="1"/>
</dbReference>
<dbReference type="Proteomes" id="UP001106592">
    <property type="component" value="Unassembled WGS sequence"/>
</dbReference>
<dbReference type="AlphaFoldDB" id="A0A9Q2XM47"/>
<sequence>MPTPPATPFRERRRFLHLVACAPALALLLPLTACSRKPHIDATFLQLWQSHLQLGRDDWMARMAAMHALGSHELVLQWVGLHGGSEPAWRLPDASMQHLLDAAGANGMRVRIGLPCDQGWWKVLGSDAAAQAVFFERSLQDAIRYISESPWSRHAQFAGWYIPYEIEQYHWAERTAQQRLAQWLAALSEASQQAGQGVPAISTYFSKLPTEGDLVQLWQHLLEQARLRPMVQDGVGVAGWANLKAIEPLLDMLRGQRMPFDVIVELFEQLPSEKNDGTDFKARSADYPRVAQQLEWARTTGAEQVVAFALDPWVLQDDAAAQALRQQWLKARA</sequence>
<evidence type="ECO:0000313" key="3">
    <source>
        <dbReference type="Proteomes" id="UP001106592"/>
    </source>
</evidence>
<dbReference type="InterPro" id="IPR027849">
    <property type="entry name" value="DUF4434"/>
</dbReference>
<reference evidence="2" key="1">
    <citation type="journal article" date="2022" name="Int. J. Syst. Evol. Microbiol.">
        <title>Pseudomonas aegrilactucae sp. nov. and Pseudomonas morbosilactucae sp. nov., pathogens causing bacterial rot of lettuce in Japan.</title>
        <authorList>
            <person name="Sawada H."/>
            <person name="Fujikawa T."/>
            <person name="Satou M."/>
        </authorList>
    </citation>
    <scope>NUCLEOTIDE SEQUENCE</scope>
    <source>
        <strain evidence="2">MAFF 301350</strain>
    </source>
</reference>
<proteinExistence type="predicted"/>
<dbReference type="RefSeq" id="WP_217976867.1">
    <property type="nucleotide sequence ID" value="NZ_JAHTBI010000065.1"/>
</dbReference>
<evidence type="ECO:0000259" key="1">
    <source>
        <dbReference type="Pfam" id="PF14488"/>
    </source>
</evidence>
<name>A0A9Q2XM47_9PSED</name>
<protein>
    <submittedName>
        <fullName evidence="2">DUF4434 domain-containing protein</fullName>
    </submittedName>
</protein>
<reference evidence="2" key="2">
    <citation type="journal article" date="2023" name="Plant Pathol.">
        <title>Dismantling and reorganizing Pseudomonas marginalis sensu#lato.</title>
        <authorList>
            <person name="Sawada H."/>
            <person name="Fujikawa T."/>
            <person name="Satou M."/>
        </authorList>
    </citation>
    <scope>NUCLEOTIDE SEQUENCE</scope>
    <source>
        <strain evidence="2">MAFF 301350</strain>
    </source>
</reference>
<organism evidence="2 3">
    <name type="scientific">Pseudomonas aegrilactucae</name>
    <dbReference type="NCBI Taxonomy" id="2854028"/>
    <lineage>
        <taxon>Bacteria</taxon>
        <taxon>Pseudomonadati</taxon>
        <taxon>Pseudomonadota</taxon>
        <taxon>Gammaproteobacteria</taxon>
        <taxon>Pseudomonadales</taxon>
        <taxon>Pseudomonadaceae</taxon>
        <taxon>Pseudomonas</taxon>
    </lineage>
</organism>
<accession>A0A9Q2XM47</accession>
<gene>
    <name evidence="2" type="ORF">KUO17_17920</name>
</gene>